<dbReference type="GO" id="GO:0001530">
    <property type="term" value="F:lipopolysaccharide binding"/>
    <property type="evidence" value="ECO:0007669"/>
    <property type="project" value="TreeGrafter"/>
</dbReference>
<comment type="similarity">
    <text evidence="6">Belongs to the LptE lipoprotein family.</text>
</comment>
<dbReference type="PANTHER" id="PTHR38098">
    <property type="entry name" value="LPS-ASSEMBLY LIPOPROTEIN LPTE"/>
    <property type="match status" value="1"/>
</dbReference>
<dbReference type="GO" id="GO:0015920">
    <property type="term" value="P:lipopolysaccharide transport"/>
    <property type="evidence" value="ECO:0007669"/>
    <property type="project" value="TreeGrafter"/>
</dbReference>
<evidence type="ECO:0000256" key="4">
    <source>
        <dbReference type="ARBA" id="ARBA00023237"/>
    </source>
</evidence>
<evidence type="ECO:0000256" key="3">
    <source>
        <dbReference type="ARBA" id="ARBA00023139"/>
    </source>
</evidence>
<proteinExistence type="inferred from homology"/>
<evidence type="ECO:0000313" key="7">
    <source>
        <dbReference type="EMBL" id="MBS7824634.1"/>
    </source>
</evidence>
<comment type="function">
    <text evidence="6">Together with LptD, is involved in the assembly of lipopolysaccharide (LPS) at the surface of the outer membrane. Required for the proper assembly of LptD. Binds LPS and may serve as the LPS recognition site at the outer membrane.</text>
</comment>
<dbReference type="GO" id="GO:0043165">
    <property type="term" value="P:Gram-negative-bacterium-type cell outer membrane assembly"/>
    <property type="evidence" value="ECO:0007669"/>
    <property type="project" value="UniProtKB-UniRule"/>
</dbReference>
<evidence type="ECO:0000256" key="1">
    <source>
        <dbReference type="ARBA" id="ARBA00022729"/>
    </source>
</evidence>
<keyword evidence="1 6" id="KW-0732">Signal</keyword>
<dbReference type="EMBL" id="JAGIBU010000003">
    <property type="protein sequence ID" value="MBS7824634.1"/>
    <property type="molecule type" value="Genomic_DNA"/>
</dbReference>
<dbReference type="Proteomes" id="UP000680020">
    <property type="component" value="Unassembled WGS sequence"/>
</dbReference>
<dbReference type="AlphaFoldDB" id="A0AB35BY18"/>
<comment type="subcellular location">
    <subcellularLocation>
        <location evidence="6">Cell outer membrane</location>
        <topology evidence="6">Lipid-anchor</topology>
    </subcellularLocation>
</comment>
<name>A0AB35BY18_9GAMM</name>
<dbReference type="HAMAP" id="MF_01186">
    <property type="entry name" value="LPS_assembly_LptE"/>
    <property type="match status" value="1"/>
</dbReference>
<organism evidence="7 8">
    <name type="scientific">Wohlfahrtiimonas chitiniclastica</name>
    <dbReference type="NCBI Taxonomy" id="400946"/>
    <lineage>
        <taxon>Bacteria</taxon>
        <taxon>Pseudomonadati</taxon>
        <taxon>Pseudomonadota</taxon>
        <taxon>Gammaproteobacteria</taxon>
        <taxon>Cardiobacteriales</taxon>
        <taxon>Ignatzschineriaceae</taxon>
        <taxon>Wohlfahrtiimonas</taxon>
    </lineage>
</organism>
<keyword evidence="4 6" id="KW-0998">Cell outer membrane</keyword>
<dbReference type="InterPro" id="IPR007485">
    <property type="entry name" value="LPS_assembly_LptE"/>
</dbReference>
<dbReference type="PANTHER" id="PTHR38098:SF1">
    <property type="entry name" value="LPS-ASSEMBLY LIPOPROTEIN LPTE"/>
    <property type="match status" value="1"/>
</dbReference>
<comment type="caution">
    <text evidence="7">The sequence shown here is derived from an EMBL/GenBank/DDBJ whole genome shotgun (WGS) entry which is preliminary data.</text>
</comment>
<evidence type="ECO:0000313" key="8">
    <source>
        <dbReference type="Proteomes" id="UP000680020"/>
    </source>
</evidence>
<protein>
    <recommendedName>
        <fullName evidence="6">LPS-assembly lipoprotein LptE</fullName>
    </recommendedName>
</protein>
<dbReference type="GO" id="GO:0009279">
    <property type="term" value="C:cell outer membrane"/>
    <property type="evidence" value="ECO:0007669"/>
    <property type="project" value="UniProtKB-SubCell"/>
</dbReference>
<dbReference type="Gene3D" id="3.30.160.150">
    <property type="entry name" value="Lipoprotein like domain"/>
    <property type="match status" value="1"/>
</dbReference>
<comment type="subunit">
    <text evidence="6">Component of the lipopolysaccharide transport and assembly complex. Interacts with LptD.</text>
</comment>
<accession>A0AB35BY18</accession>
<dbReference type="GO" id="GO:1990351">
    <property type="term" value="C:transporter complex"/>
    <property type="evidence" value="ECO:0007669"/>
    <property type="project" value="TreeGrafter"/>
</dbReference>
<reference evidence="7" key="1">
    <citation type="submission" date="2021-03" db="EMBL/GenBank/DDBJ databases">
        <title>Identification and antibiotic profiling of Wohlfahrtiimonas chitiniclastica, an underestimated human pathogen.</title>
        <authorList>
            <person name="Kopf A."/>
            <person name="Bunk B."/>
            <person name="Coldewey S."/>
            <person name="Gunzer F."/>
            <person name="Riedel T."/>
            <person name="Schroettner P."/>
        </authorList>
    </citation>
    <scope>NUCLEOTIDE SEQUENCE</scope>
    <source>
        <strain evidence="7">DSM 100917</strain>
    </source>
</reference>
<keyword evidence="5 6" id="KW-0449">Lipoprotein</keyword>
<keyword evidence="2 6" id="KW-0472">Membrane</keyword>
<dbReference type="RefSeq" id="WP_213403812.1">
    <property type="nucleotide sequence ID" value="NZ_JAGIBT010000003.1"/>
</dbReference>
<evidence type="ECO:0000256" key="5">
    <source>
        <dbReference type="ARBA" id="ARBA00023288"/>
    </source>
</evidence>
<dbReference type="PROSITE" id="PS51257">
    <property type="entry name" value="PROKAR_LIPOPROTEIN"/>
    <property type="match status" value="1"/>
</dbReference>
<sequence>MTMTRRGVLLAAAALVVTGCGFHLRGAIQWPKEYQKVYMVGYNPDDRQTFYSAVVKFFPSRVKIVTDEAQADLIIQVLSEQQNSRAVSGLAVDRATEEVVTLTMVVQAKDRDGQEILPPTTLMRERDFSYQEAALLSKSTDSQRVSYALRQELAGMFMRRLEAALRVQP</sequence>
<evidence type="ECO:0000256" key="2">
    <source>
        <dbReference type="ARBA" id="ARBA00023136"/>
    </source>
</evidence>
<gene>
    <name evidence="6" type="primary">lptE</name>
    <name evidence="7" type="ORF">J7561_05375</name>
</gene>
<evidence type="ECO:0000256" key="6">
    <source>
        <dbReference type="HAMAP-Rule" id="MF_01186"/>
    </source>
</evidence>
<keyword evidence="3 6" id="KW-0564">Palmitate</keyword>
<dbReference type="Pfam" id="PF04390">
    <property type="entry name" value="LptE"/>
    <property type="match status" value="1"/>
</dbReference>